<accession>A0A8D8UY53</accession>
<organism evidence="1">
    <name type="scientific">Cacopsylla melanoneura</name>
    <dbReference type="NCBI Taxonomy" id="428564"/>
    <lineage>
        <taxon>Eukaryota</taxon>
        <taxon>Metazoa</taxon>
        <taxon>Ecdysozoa</taxon>
        <taxon>Arthropoda</taxon>
        <taxon>Hexapoda</taxon>
        <taxon>Insecta</taxon>
        <taxon>Pterygota</taxon>
        <taxon>Neoptera</taxon>
        <taxon>Paraneoptera</taxon>
        <taxon>Hemiptera</taxon>
        <taxon>Sternorrhyncha</taxon>
        <taxon>Psylloidea</taxon>
        <taxon>Psyllidae</taxon>
        <taxon>Psyllinae</taxon>
        <taxon>Cacopsylla</taxon>
    </lineage>
</organism>
<evidence type="ECO:0000313" key="1">
    <source>
        <dbReference type="EMBL" id="CAG6713190.1"/>
    </source>
</evidence>
<dbReference type="EMBL" id="HBUF01350292">
    <property type="protein sequence ID" value="CAG6713188.1"/>
    <property type="molecule type" value="Transcribed_RNA"/>
</dbReference>
<dbReference type="EMBL" id="HBUF01350293">
    <property type="protein sequence ID" value="CAG6713189.1"/>
    <property type="molecule type" value="Transcribed_RNA"/>
</dbReference>
<dbReference type="EMBL" id="HBUF01350295">
    <property type="protein sequence ID" value="CAG6713191.1"/>
    <property type="molecule type" value="Transcribed_RNA"/>
</dbReference>
<dbReference type="EMBL" id="HBUF01350294">
    <property type="protein sequence ID" value="CAG6713190.1"/>
    <property type="molecule type" value="Transcribed_RNA"/>
</dbReference>
<dbReference type="AlphaFoldDB" id="A0A8D8UY53"/>
<proteinExistence type="predicted"/>
<protein>
    <submittedName>
        <fullName evidence="1">Uncharacterized protein</fullName>
    </submittedName>
</protein>
<reference evidence="1" key="1">
    <citation type="submission" date="2021-05" db="EMBL/GenBank/DDBJ databases">
        <authorList>
            <person name="Alioto T."/>
            <person name="Alioto T."/>
            <person name="Gomez Garrido J."/>
        </authorList>
    </citation>
    <scope>NUCLEOTIDE SEQUENCE</scope>
</reference>
<sequence>MLLCIKVLVSTISLFILLCTNALVSTISLIFPNICTTVISLYPPVIFSKNDDCSPFIICLTLSFSGISTSHNLHKLITSSEYSNTVSFSKCTLCSNLALNSYSLSCPAKCVFKYSKNL</sequence>
<name>A0A8D8UY53_9HEMI</name>
<dbReference type="EMBL" id="HBUF01350296">
    <property type="protein sequence ID" value="CAG6713192.1"/>
    <property type="molecule type" value="Transcribed_RNA"/>
</dbReference>